<evidence type="ECO:0000313" key="1">
    <source>
        <dbReference type="EMBL" id="QSL64286.1"/>
    </source>
</evidence>
<gene>
    <name evidence="1" type="ORF">MERGE_000442</name>
</gene>
<dbReference type="Proteomes" id="UP000663699">
    <property type="component" value="Chromosome 1"/>
</dbReference>
<organism evidence="1 2">
    <name type="scientific">Pneumocystis wakefieldiae</name>
    <dbReference type="NCBI Taxonomy" id="38082"/>
    <lineage>
        <taxon>Eukaryota</taxon>
        <taxon>Fungi</taxon>
        <taxon>Dikarya</taxon>
        <taxon>Ascomycota</taxon>
        <taxon>Taphrinomycotina</taxon>
        <taxon>Pneumocystomycetes</taxon>
        <taxon>Pneumocystaceae</taxon>
        <taxon>Pneumocystis</taxon>
    </lineage>
</organism>
<keyword evidence="2" id="KW-1185">Reference proteome</keyword>
<evidence type="ECO:0000313" key="2">
    <source>
        <dbReference type="Proteomes" id="UP000663699"/>
    </source>
</evidence>
<reference evidence="1" key="1">
    <citation type="submission" date="2020-06" db="EMBL/GenBank/DDBJ databases">
        <title>Genomes of multiple members of Pneumocystis genus reveal paths to human pathogen Pneumocystis jirovecii.</title>
        <authorList>
            <person name="Cisse O.H."/>
            <person name="Ma L."/>
            <person name="Dekker J."/>
            <person name="Khil P."/>
            <person name="Jo J."/>
            <person name="Brenchley J."/>
            <person name="Blair R."/>
            <person name="Pahar B."/>
            <person name="Chabe M."/>
            <person name="Van Rompay K.A."/>
            <person name="Keesler R."/>
            <person name="Sukura A."/>
            <person name="Hirsch V."/>
            <person name="Kutty G."/>
            <person name="Liu Y."/>
            <person name="Peng L."/>
            <person name="Chen J."/>
            <person name="Song J."/>
            <person name="Weissenbacher-Lang C."/>
            <person name="Xu J."/>
            <person name="Upham N.S."/>
            <person name="Stajich J.E."/>
            <person name="Cuomo C.A."/>
            <person name="Cushion M.T."/>
            <person name="Kovacs J.A."/>
        </authorList>
    </citation>
    <scope>NUCLEOTIDE SEQUENCE</scope>
    <source>
        <strain evidence="1">2A</strain>
    </source>
</reference>
<sequence>MAPEIKGKKKSSKKNWLKTPFYDLKNPKICADTLDPEDIIDDKCWSDSITSSDETYTGREHYLAVGKRKIRDDDILLEDKKYIGKKTSLKDLYQDSDHISDDEIKYGYFSDKDGQTSSSVAMEEDISRRDLDLSDFSDGIIDEEAEKKRRNELRSFVEDEQK</sequence>
<accession>A0A899FVB6</accession>
<name>A0A899FVB6_9ASCO</name>
<dbReference type="EMBL" id="CP054532">
    <property type="protein sequence ID" value="QSL64286.1"/>
    <property type="molecule type" value="Genomic_DNA"/>
</dbReference>
<protein>
    <submittedName>
        <fullName evidence="1">Uncharacterized protein</fullName>
    </submittedName>
</protein>
<dbReference type="OrthoDB" id="5783963at2759"/>
<proteinExistence type="predicted"/>
<dbReference type="AlphaFoldDB" id="A0A899FVB6"/>